<feature type="compositionally biased region" description="Polar residues" evidence="1">
    <location>
        <begin position="122"/>
        <end position="131"/>
    </location>
</feature>
<feature type="compositionally biased region" description="Low complexity" evidence="1">
    <location>
        <begin position="138"/>
        <end position="147"/>
    </location>
</feature>
<accession>A0A2A2KCC9</accession>
<protein>
    <submittedName>
        <fullName evidence="3">Uncharacterized protein</fullName>
    </submittedName>
</protein>
<comment type="caution">
    <text evidence="3">The sequence shown here is derived from an EMBL/GenBank/DDBJ whole genome shotgun (WGS) entry which is preliminary data.</text>
</comment>
<dbReference type="Proteomes" id="UP000218231">
    <property type="component" value="Unassembled WGS sequence"/>
</dbReference>
<feature type="region of interest" description="Disordered" evidence="1">
    <location>
        <begin position="122"/>
        <end position="147"/>
    </location>
</feature>
<evidence type="ECO:0000313" key="4">
    <source>
        <dbReference type="Proteomes" id="UP000218231"/>
    </source>
</evidence>
<evidence type="ECO:0000313" key="3">
    <source>
        <dbReference type="EMBL" id="PAV71532.1"/>
    </source>
</evidence>
<keyword evidence="4" id="KW-1185">Reference proteome</keyword>
<dbReference type="EMBL" id="LIAE01009001">
    <property type="protein sequence ID" value="PAV71532.1"/>
    <property type="molecule type" value="Genomic_DNA"/>
</dbReference>
<gene>
    <name evidence="3" type="ORF">WR25_13931</name>
</gene>
<name>A0A2A2KCC9_9BILA</name>
<feature type="transmembrane region" description="Helical" evidence="2">
    <location>
        <begin position="24"/>
        <end position="46"/>
    </location>
</feature>
<dbReference type="AlphaFoldDB" id="A0A2A2KCC9"/>
<proteinExistence type="predicted"/>
<reference evidence="3 4" key="1">
    <citation type="journal article" date="2017" name="Curr. Biol.">
        <title>Genome architecture and evolution of a unichromosomal asexual nematode.</title>
        <authorList>
            <person name="Fradin H."/>
            <person name="Zegar C."/>
            <person name="Gutwein M."/>
            <person name="Lucas J."/>
            <person name="Kovtun M."/>
            <person name="Corcoran D."/>
            <person name="Baugh L.R."/>
            <person name="Kiontke K."/>
            <person name="Gunsalus K."/>
            <person name="Fitch D.H."/>
            <person name="Piano F."/>
        </authorList>
    </citation>
    <scope>NUCLEOTIDE SEQUENCE [LARGE SCALE GENOMIC DNA]</scope>
    <source>
        <strain evidence="3">PF1309</strain>
    </source>
</reference>
<keyword evidence="2" id="KW-1133">Transmembrane helix</keyword>
<evidence type="ECO:0000256" key="1">
    <source>
        <dbReference type="SAM" id="MobiDB-lite"/>
    </source>
</evidence>
<keyword evidence="2" id="KW-0812">Transmembrane</keyword>
<sequence>MLAVLALAGRPADQRATLLLPLLVALGAGCLGFFPSAALLLPSLVYLLRPVPARRAEVALLAFIVGAGVAPQLFREGLQNPQAWGPTPGPVPPRPLPESGLPTRAMIAPGIARYPLTHCTTRPTGHPPSTHNARHSWPPATGPGTPAGHRVATYETSGSPTAVMETLHDPPAQC</sequence>
<organism evidence="3 4">
    <name type="scientific">Diploscapter pachys</name>
    <dbReference type="NCBI Taxonomy" id="2018661"/>
    <lineage>
        <taxon>Eukaryota</taxon>
        <taxon>Metazoa</taxon>
        <taxon>Ecdysozoa</taxon>
        <taxon>Nematoda</taxon>
        <taxon>Chromadorea</taxon>
        <taxon>Rhabditida</taxon>
        <taxon>Rhabditina</taxon>
        <taxon>Rhabditomorpha</taxon>
        <taxon>Rhabditoidea</taxon>
        <taxon>Rhabditidae</taxon>
        <taxon>Diploscapter</taxon>
    </lineage>
</organism>
<keyword evidence="2" id="KW-0472">Membrane</keyword>
<evidence type="ECO:0000256" key="2">
    <source>
        <dbReference type="SAM" id="Phobius"/>
    </source>
</evidence>